<dbReference type="CDD" id="cd05233">
    <property type="entry name" value="SDR_c"/>
    <property type="match status" value="1"/>
</dbReference>
<dbReference type="PANTHER" id="PTHR43639:SF1">
    <property type="entry name" value="SHORT-CHAIN DEHYDROGENASE_REDUCTASE FAMILY PROTEIN"/>
    <property type="match status" value="1"/>
</dbReference>
<evidence type="ECO:0000256" key="1">
    <source>
        <dbReference type="ARBA" id="ARBA00006484"/>
    </source>
</evidence>
<comment type="caution">
    <text evidence="3">The sequence shown here is derived from an EMBL/GenBank/DDBJ whole genome shotgun (WGS) entry which is preliminary data.</text>
</comment>
<dbReference type="Pfam" id="PF13561">
    <property type="entry name" value="adh_short_C2"/>
    <property type="match status" value="1"/>
</dbReference>
<name>A0ABV8TK84_9ACTN</name>
<keyword evidence="4" id="KW-1185">Reference proteome</keyword>
<evidence type="ECO:0000313" key="3">
    <source>
        <dbReference type="EMBL" id="MFC4330857.1"/>
    </source>
</evidence>
<comment type="similarity">
    <text evidence="1">Belongs to the short-chain dehydrogenases/reductases (SDR) family.</text>
</comment>
<dbReference type="InterPro" id="IPR020904">
    <property type="entry name" value="Sc_DH/Rdtase_CS"/>
</dbReference>
<evidence type="ECO:0000313" key="4">
    <source>
        <dbReference type="Proteomes" id="UP001595824"/>
    </source>
</evidence>
<reference evidence="4" key="1">
    <citation type="journal article" date="2019" name="Int. J. Syst. Evol. Microbiol.">
        <title>The Global Catalogue of Microorganisms (GCM) 10K type strain sequencing project: providing services to taxonomists for standard genome sequencing and annotation.</title>
        <authorList>
            <consortium name="The Broad Institute Genomics Platform"/>
            <consortium name="The Broad Institute Genome Sequencing Center for Infectious Disease"/>
            <person name="Wu L."/>
            <person name="Ma J."/>
        </authorList>
    </citation>
    <scope>NUCLEOTIDE SEQUENCE [LARGE SCALE GENOMIC DNA]</scope>
    <source>
        <strain evidence="4">PCU 347</strain>
    </source>
</reference>
<dbReference type="SUPFAM" id="SSF51735">
    <property type="entry name" value="NAD(P)-binding Rossmann-fold domains"/>
    <property type="match status" value="1"/>
</dbReference>
<protein>
    <submittedName>
        <fullName evidence="3">SDR family NAD(P)-dependent oxidoreductase</fullName>
        <ecNumber evidence="3">1.1.1.-</ecNumber>
    </submittedName>
</protein>
<organism evidence="3 4">
    <name type="scientific">Streptomyces andamanensis</name>
    <dbReference type="NCBI Taxonomy" id="1565035"/>
    <lineage>
        <taxon>Bacteria</taxon>
        <taxon>Bacillati</taxon>
        <taxon>Actinomycetota</taxon>
        <taxon>Actinomycetes</taxon>
        <taxon>Kitasatosporales</taxon>
        <taxon>Streptomycetaceae</taxon>
        <taxon>Streptomyces</taxon>
    </lineage>
</organism>
<sequence>MNFSDQFTGRTAFVTGAGSGIGSDVARVLAERGAAVALVGRQEAPLRQIADEITAAGGRALVLTADVSDAHAVEHAVAETVRHFGALHLAVNNAGTSSVHHDVPDLPEDEWNATIGINLSGVFHGLKYQIPAIKEAGGGAIVNISSVFADRGLSHRAAYSASKHGIRGLTRSAAADWARHGIRINELQPGVIPVPRQQGNPEEVARIAEGIPARRLGTGREIAKAVCFLLSDEAAYVTGAHLAVDGGFLV</sequence>
<dbReference type="PROSITE" id="PS00061">
    <property type="entry name" value="ADH_SHORT"/>
    <property type="match status" value="1"/>
</dbReference>
<dbReference type="Gene3D" id="3.40.50.720">
    <property type="entry name" value="NAD(P)-binding Rossmann-like Domain"/>
    <property type="match status" value="1"/>
</dbReference>
<evidence type="ECO:0000256" key="2">
    <source>
        <dbReference type="ARBA" id="ARBA00023002"/>
    </source>
</evidence>
<proteinExistence type="inferred from homology"/>
<accession>A0ABV8TK84</accession>
<gene>
    <name evidence="3" type="ORF">ACFPC0_24320</name>
</gene>
<dbReference type="RefSeq" id="WP_381741920.1">
    <property type="nucleotide sequence ID" value="NZ_JBHSDP010000024.1"/>
</dbReference>
<dbReference type="PRINTS" id="PR00081">
    <property type="entry name" value="GDHRDH"/>
</dbReference>
<dbReference type="EMBL" id="JBHSDP010000024">
    <property type="protein sequence ID" value="MFC4330857.1"/>
    <property type="molecule type" value="Genomic_DNA"/>
</dbReference>
<dbReference type="PRINTS" id="PR00080">
    <property type="entry name" value="SDRFAMILY"/>
</dbReference>
<dbReference type="PANTHER" id="PTHR43639">
    <property type="entry name" value="OXIDOREDUCTASE, SHORT-CHAIN DEHYDROGENASE/REDUCTASE FAMILY (AFU_ORTHOLOGUE AFUA_5G02870)"/>
    <property type="match status" value="1"/>
</dbReference>
<dbReference type="Proteomes" id="UP001595824">
    <property type="component" value="Unassembled WGS sequence"/>
</dbReference>
<dbReference type="InterPro" id="IPR002347">
    <property type="entry name" value="SDR_fam"/>
</dbReference>
<dbReference type="GO" id="GO:0016491">
    <property type="term" value="F:oxidoreductase activity"/>
    <property type="evidence" value="ECO:0007669"/>
    <property type="project" value="UniProtKB-KW"/>
</dbReference>
<keyword evidence="2 3" id="KW-0560">Oxidoreductase</keyword>
<dbReference type="NCBIfam" id="NF005559">
    <property type="entry name" value="PRK07231.1"/>
    <property type="match status" value="1"/>
</dbReference>
<dbReference type="EC" id="1.1.1.-" evidence="3"/>
<dbReference type="InterPro" id="IPR036291">
    <property type="entry name" value="NAD(P)-bd_dom_sf"/>
</dbReference>